<dbReference type="PROSITE" id="PS00626">
    <property type="entry name" value="RCC1_2"/>
    <property type="match status" value="2"/>
</dbReference>
<dbReference type="SUPFAM" id="SSF50985">
    <property type="entry name" value="RCC1/BLIP-II"/>
    <property type="match status" value="1"/>
</dbReference>
<dbReference type="PROSITE" id="PS50012">
    <property type="entry name" value="RCC1_3"/>
    <property type="match status" value="4"/>
</dbReference>
<dbReference type="InterPro" id="IPR051210">
    <property type="entry name" value="Ub_ligase/GEF_domain"/>
</dbReference>
<keyword evidence="3" id="KW-0675">Receptor</keyword>
<proteinExistence type="predicted"/>
<dbReference type="Gene3D" id="2.130.10.30">
    <property type="entry name" value="Regulator of chromosome condensation 1/beta-lactamase-inhibitor protein II"/>
    <property type="match status" value="2"/>
</dbReference>
<evidence type="ECO:0000256" key="1">
    <source>
        <dbReference type="ARBA" id="ARBA00022737"/>
    </source>
</evidence>
<keyword evidence="1" id="KW-0677">Repeat</keyword>
<gene>
    <name evidence="3" type="ORF">Scaly_2622500</name>
</gene>
<dbReference type="PRINTS" id="PR00633">
    <property type="entry name" value="RCCNDNSATION"/>
</dbReference>
<reference evidence="3" key="1">
    <citation type="submission" date="2020-06" db="EMBL/GenBank/DDBJ databases">
        <authorList>
            <person name="Li T."/>
            <person name="Hu X."/>
            <person name="Zhang T."/>
            <person name="Song X."/>
            <person name="Zhang H."/>
            <person name="Dai N."/>
            <person name="Sheng W."/>
            <person name="Hou X."/>
            <person name="Wei L."/>
        </authorList>
    </citation>
    <scope>NUCLEOTIDE SEQUENCE</scope>
    <source>
        <strain evidence="3">KEN8</strain>
        <tissue evidence="3">Leaf</tissue>
    </source>
</reference>
<feature type="repeat" description="RCC1" evidence="2">
    <location>
        <begin position="404"/>
        <end position="456"/>
    </location>
</feature>
<feature type="repeat" description="RCC1" evidence="2">
    <location>
        <begin position="354"/>
        <end position="403"/>
    </location>
</feature>
<evidence type="ECO:0000313" key="3">
    <source>
        <dbReference type="EMBL" id="KAL0291740.1"/>
    </source>
</evidence>
<sequence length="487" mass="52830">MIVFRSRACMKNLSRLSNLVNRKEGLAFGSSFRRWVSVESGRSEGFAEELSNRKKFAALWGNGDFGRLGLGNLESQWRPKPILPSAFGDQSLKEMSDLPNIQRPTLLQNENISGVYHQLLVLLELSLLFVVVTRDDRTSSGTLENGDVYATGLNDFGQLGISDSPNYTTEPHRVSRIPKKIIKIAAGYHHSAAITVDGELYVWGKNANGQLGLGKKAEKIIPLPRKIECLDGVAIKMVSLGFEHSIAVTDNGEALSWGGGESGRLGHGHESSILGFQKSGRLQLADILIKLEAWFLKTKQEQRLKIGEEDEGTHDRGWMGESVHIDVHNIGFTILGQKCVSAGMMHSACICENGSVYFFGERELGKWGFGKAKSMTTPAAISPLPFSQEVACGGYHTCVISNGGELYTWGSNENGCLGIGGTDINDSPERVEGPFSGQPVSKVSCGWKHTAAISGGDVYTWGWGGSNGTFKEDGHSPGGQLVSRLLL</sequence>
<name>A0AAW2JAT9_9LAMI</name>
<dbReference type="PANTHER" id="PTHR22870">
    <property type="entry name" value="REGULATOR OF CHROMOSOME CONDENSATION"/>
    <property type="match status" value="1"/>
</dbReference>
<feature type="repeat" description="RCC1" evidence="2">
    <location>
        <begin position="198"/>
        <end position="251"/>
    </location>
</feature>
<feature type="repeat" description="RCC1" evidence="2">
    <location>
        <begin position="146"/>
        <end position="197"/>
    </location>
</feature>
<evidence type="ECO:0000256" key="2">
    <source>
        <dbReference type="PROSITE-ProRule" id="PRU00235"/>
    </source>
</evidence>
<dbReference type="InterPro" id="IPR009091">
    <property type="entry name" value="RCC1/BLIP-II"/>
</dbReference>
<dbReference type="EMBL" id="JACGWM010001555">
    <property type="protein sequence ID" value="KAL0291740.1"/>
    <property type="molecule type" value="Genomic_DNA"/>
</dbReference>
<dbReference type="Pfam" id="PF00415">
    <property type="entry name" value="RCC1"/>
    <property type="match status" value="4"/>
</dbReference>
<dbReference type="AlphaFoldDB" id="A0AAW2JAT9"/>
<reference evidence="3" key="2">
    <citation type="journal article" date="2024" name="Plant">
        <title>Genomic evolution and insights into agronomic trait innovations of Sesamum species.</title>
        <authorList>
            <person name="Miao H."/>
            <person name="Wang L."/>
            <person name="Qu L."/>
            <person name="Liu H."/>
            <person name="Sun Y."/>
            <person name="Le M."/>
            <person name="Wang Q."/>
            <person name="Wei S."/>
            <person name="Zheng Y."/>
            <person name="Lin W."/>
            <person name="Duan Y."/>
            <person name="Cao H."/>
            <person name="Xiong S."/>
            <person name="Wang X."/>
            <person name="Wei L."/>
            <person name="Li C."/>
            <person name="Ma Q."/>
            <person name="Ju M."/>
            <person name="Zhao R."/>
            <person name="Li G."/>
            <person name="Mu C."/>
            <person name="Tian Q."/>
            <person name="Mei H."/>
            <person name="Zhang T."/>
            <person name="Gao T."/>
            <person name="Zhang H."/>
        </authorList>
    </citation>
    <scope>NUCLEOTIDE SEQUENCE</scope>
    <source>
        <strain evidence="3">KEN8</strain>
    </source>
</reference>
<dbReference type="PANTHER" id="PTHR22870:SF408">
    <property type="entry name" value="OS09G0560450 PROTEIN"/>
    <property type="match status" value="1"/>
</dbReference>
<protein>
    <submittedName>
        <fullName evidence="3">Ultraviolet-B receptor UVR8</fullName>
    </submittedName>
</protein>
<comment type="caution">
    <text evidence="3">The sequence shown here is derived from an EMBL/GenBank/DDBJ whole genome shotgun (WGS) entry which is preliminary data.</text>
</comment>
<organism evidence="3">
    <name type="scientific">Sesamum calycinum</name>
    <dbReference type="NCBI Taxonomy" id="2727403"/>
    <lineage>
        <taxon>Eukaryota</taxon>
        <taxon>Viridiplantae</taxon>
        <taxon>Streptophyta</taxon>
        <taxon>Embryophyta</taxon>
        <taxon>Tracheophyta</taxon>
        <taxon>Spermatophyta</taxon>
        <taxon>Magnoliopsida</taxon>
        <taxon>eudicotyledons</taxon>
        <taxon>Gunneridae</taxon>
        <taxon>Pentapetalae</taxon>
        <taxon>asterids</taxon>
        <taxon>lamiids</taxon>
        <taxon>Lamiales</taxon>
        <taxon>Pedaliaceae</taxon>
        <taxon>Sesamum</taxon>
    </lineage>
</organism>
<dbReference type="InterPro" id="IPR000408">
    <property type="entry name" value="Reg_chr_condens"/>
</dbReference>
<accession>A0AAW2JAT9</accession>